<evidence type="ECO:0000256" key="8">
    <source>
        <dbReference type="SAM" id="Coils"/>
    </source>
</evidence>
<comment type="subcellular location">
    <subcellularLocation>
        <location evidence="1">Cytoplasm</location>
    </subcellularLocation>
    <subcellularLocation>
        <location evidence="2">Golgi apparatus</location>
    </subcellularLocation>
</comment>
<evidence type="ECO:0000256" key="2">
    <source>
        <dbReference type="ARBA" id="ARBA00004555"/>
    </source>
</evidence>
<keyword evidence="5" id="KW-0963">Cytoplasm</keyword>
<evidence type="ECO:0000313" key="10">
    <source>
        <dbReference type="EMBL" id="CAD5117631.1"/>
    </source>
</evidence>
<feature type="compositionally biased region" description="Basic and acidic residues" evidence="9">
    <location>
        <begin position="18"/>
        <end position="36"/>
    </location>
</feature>
<evidence type="ECO:0000256" key="9">
    <source>
        <dbReference type="SAM" id="MobiDB-lite"/>
    </source>
</evidence>
<evidence type="ECO:0000256" key="6">
    <source>
        <dbReference type="ARBA" id="ARBA00023034"/>
    </source>
</evidence>
<dbReference type="AlphaFoldDB" id="A0A7I8VQP8"/>
<gene>
    <name evidence="10" type="ORF">DGYR_LOCUS6141</name>
</gene>
<evidence type="ECO:0000256" key="4">
    <source>
        <dbReference type="ARBA" id="ARBA00014130"/>
    </source>
</evidence>
<dbReference type="GO" id="GO:1905515">
    <property type="term" value="P:non-motile cilium assembly"/>
    <property type="evidence" value="ECO:0007669"/>
    <property type="project" value="TreeGrafter"/>
</dbReference>
<name>A0A7I8VQP8_9ANNE</name>
<protein>
    <recommendedName>
        <fullName evidence="4">RAB6-interacting golgin</fullName>
    </recommendedName>
</protein>
<feature type="coiled-coil region" evidence="8">
    <location>
        <begin position="135"/>
        <end position="256"/>
    </location>
</feature>
<dbReference type="Pfam" id="PF04949">
    <property type="entry name" value="Transcrip_act"/>
    <property type="match status" value="1"/>
</dbReference>
<feature type="compositionally biased region" description="Basic and acidic residues" evidence="9">
    <location>
        <begin position="107"/>
        <end position="119"/>
    </location>
</feature>
<evidence type="ECO:0000256" key="7">
    <source>
        <dbReference type="ARBA" id="ARBA00023054"/>
    </source>
</evidence>
<evidence type="ECO:0000313" key="11">
    <source>
        <dbReference type="Proteomes" id="UP000549394"/>
    </source>
</evidence>
<evidence type="ECO:0000256" key="5">
    <source>
        <dbReference type="ARBA" id="ARBA00022490"/>
    </source>
</evidence>
<evidence type="ECO:0000256" key="3">
    <source>
        <dbReference type="ARBA" id="ARBA00005599"/>
    </source>
</evidence>
<dbReference type="OrthoDB" id="9909311at2759"/>
<comment type="caution">
    <text evidence="10">The sequence shown here is derived from an EMBL/GenBank/DDBJ whole genome shotgun (WGS) entry which is preliminary data.</text>
</comment>
<keyword evidence="6" id="KW-0333">Golgi apparatus</keyword>
<dbReference type="PANTHER" id="PTHR21470">
    <property type="entry name" value="RAB6-INTERACTING PROTEIN GORAB"/>
    <property type="match status" value="1"/>
</dbReference>
<feature type="region of interest" description="Disordered" evidence="9">
    <location>
        <begin position="18"/>
        <end position="120"/>
    </location>
</feature>
<dbReference type="PANTHER" id="PTHR21470:SF2">
    <property type="entry name" value="RAB6-INTERACTING GOLGIN"/>
    <property type="match status" value="1"/>
</dbReference>
<accession>A0A7I8VQP8</accession>
<evidence type="ECO:0000256" key="1">
    <source>
        <dbReference type="ARBA" id="ARBA00004496"/>
    </source>
</evidence>
<feature type="region of interest" description="Disordered" evidence="9">
    <location>
        <begin position="284"/>
        <end position="330"/>
    </location>
</feature>
<feature type="compositionally biased region" description="Basic and acidic residues" evidence="9">
    <location>
        <begin position="296"/>
        <end position="324"/>
    </location>
</feature>
<comment type="similarity">
    <text evidence="3">Belongs to the GORAB family.</text>
</comment>
<keyword evidence="7 8" id="KW-0175">Coiled coil</keyword>
<organism evidence="10 11">
    <name type="scientific">Dimorphilus gyrociliatus</name>
    <dbReference type="NCBI Taxonomy" id="2664684"/>
    <lineage>
        <taxon>Eukaryota</taxon>
        <taxon>Metazoa</taxon>
        <taxon>Spiralia</taxon>
        <taxon>Lophotrochozoa</taxon>
        <taxon>Annelida</taxon>
        <taxon>Polychaeta</taxon>
        <taxon>Polychaeta incertae sedis</taxon>
        <taxon>Dinophilidae</taxon>
        <taxon>Dimorphilus</taxon>
    </lineage>
</organism>
<dbReference type="GO" id="GO:0005794">
    <property type="term" value="C:Golgi apparatus"/>
    <property type="evidence" value="ECO:0007669"/>
    <property type="project" value="UniProtKB-SubCell"/>
</dbReference>
<reference evidence="10 11" key="1">
    <citation type="submission" date="2020-08" db="EMBL/GenBank/DDBJ databases">
        <authorList>
            <person name="Hejnol A."/>
        </authorList>
    </citation>
    <scope>NUCLEOTIDE SEQUENCE [LARGE SCALE GENOMIC DNA]</scope>
</reference>
<sequence length="330" mass="37980">MAGWAGFSEEELQKFKREINYDAKSKGPTKPKDVSQRRPRQQRSAQSKPGPQGRTKQTEDAVISNQNLKNSKEDIRADEKNNNESEDKTLNEEKKSCPPAPTSPSPKETEEISKDEGISREITAVEQFRIQQKVMEEQNKKKKQLLAEALIARQKRTKQEAVKLQKIKQQLEHLDHILSVDVSIVRDRIEEVSREYVEAQKRYDRAEKEFIDAKLDLHEKHEQKDQLTEHLYTIIHQNELRKAKKLTELMESLDLEDSENISVSIEGVPGATLLFEQGIEKKTQSNEKILNENTENIEKSVETKLSEESSAEKSKDTIEIEKTDSNSIDC</sequence>
<dbReference type="InterPro" id="IPR007033">
    <property type="entry name" value="GORAB"/>
</dbReference>
<dbReference type="EMBL" id="CAJFCJ010000007">
    <property type="protein sequence ID" value="CAD5117631.1"/>
    <property type="molecule type" value="Genomic_DNA"/>
</dbReference>
<proteinExistence type="inferred from homology"/>
<dbReference type="Proteomes" id="UP000549394">
    <property type="component" value="Unassembled WGS sequence"/>
</dbReference>
<keyword evidence="11" id="KW-1185">Reference proteome</keyword>
<feature type="compositionally biased region" description="Basic and acidic residues" evidence="9">
    <location>
        <begin position="70"/>
        <end position="96"/>
    </location>
</feature>